<feature type="domain" description="RRM" evidence="3">
    <location>
        <begin position="478"/>
        <end position="561"/>
    </location>
</feature>
<dbReference type="Pfam" id="PF01426">
    <property type="entry name" value="BAH"/>
    <property type="match status" value="1"/>
</dbReference>
<feature type="compositionally biased region" description="Basic and acidic residues" evidence="2">
    <location>
        <begin position="390"/>
        <end position="400"/>
    </location>
</feature>
<feature type="region of interest" description="Disordered" evidence="2">
    <location>
        <begin position="240"/>
        <end position="451"/>
    </location>
</feature>
<sequence length="643" mass="72249">MSAMSQSEAVNVKDCDFKWGKKRGRGGKKKEVQFYDSFSYDGVEYCLYDCVYICPKDDPEPFIGKLIKIWEQPKNEKNKQPKIEKKVKILWFFRPTDIENFLGDVLPLENELFLACGEGVGLANINDLEAIAGKCNVVCTSTDLQNPQPSKEELSMADFIFYRTFDVGKCTISDKIDEKVAGIEVRFFYNQKECKDPSEIPEPGTDSRKENMRVLAINEAPQSSPKPNSIESLEDLLSDGKRGTSVEKGNAGMKSSLETSLGGRSVSGTGVEMKETATALDKRGPVSDEKIKFKPVSDSEDAEDKADQTPTNRVEEKGKVKLAKFSDTLDARPAKKARLDSSVKSSEELHRNISSSPALEKDKSGNIVHNQRTDSNEDDKKAGVTNGRGSDYKRKTKSVEDSLGPEKVIRKKVKPDEKQSRLSNGTLPKTAATHAREKDIKTDGEVSESVRKPDYDRSKWFKGLPWEERMQTAHEQGTLFLLANLDPAYTSEEVEEIIWEGFGEKCTAKMLQCNATSSPHSGQALVIFRTREVGEMAIRKLDEGCLLLPNGRPLVGSTVTPLMPGKPSTFAGHIFVEKLKHQMQREEMKRAVSTSHYSQPNTIEFDMAMEWRLLQARSESWWKSLYKRHGDELKKLRVKLKSK</sequence>
<protein>
    <recommendedName>
        <fullName evidence="7">BAH domain-containing protein</fullName>
    </recommendedName>
</protein>
<dbReference type="InterPro" id="IPR000504">
    <property type="entry name" value="RRM_dom"/>
</dbReference>
<dbReference type="InterPro" id="IPR001025">
    <property type="entry name" value="BAH_dom"/>
</dbReference>
<evidence type="ECO:0000259" key="4">
    <source>
        <dbReference type="PROSITE" id="PS51038"/>
    </source>
</evidence>
<feature type="compositionally biased region" description="Basic and acidic residues" evidence="2">
    <location>
        <begin position="434"/>
        <end position="451"/>
    </location>
</feature>
<keyword evidence="1" id="KW-0694">RNA-binding</keyword>
<dbReference type="PROSITE" id="PS51038">
    <property type="entry name" value="BAH"/>
    <property type="match status" value="1"/>
</dbReference>
<dbReference type="CDD" id="cd00590">
    <property type="entry name" value="RRM_SF"/>
    <property type="match status" value="1"/>
</dbReference>
<feature type="compositionally biased region" description="Basic and acidic residues" evidence="2">
    <location>
        <begin position="371"/>
        <end position="382"/>
    </location>
</feature>
<dbReference type="PANTHER" id="PTHR47073">
    <property type="entry name" value="PROTEIN ANTI-SILENCING 1"/>
    <property type="match status" value="1"/>
</dbReference>
<organism evidence="5 6">
    <name type="scientific">Protea cynaroides</name>
    <dbReference type="NCBI Taxonomy" id="273540"/>
    <lineage>
        <taxon>Eukaryota</taxon>
        <taxon>Viridiplantae</taxon>
        <taxon>Streptophyta</taxon>
        <taxon>Embryophyta</taxon>
        <taxon>Tracheophyta</taxon>
        <taxon>Spermatophyta</taxon>
        <taxon>Magnoliopsida</taxon>
        <taxon>Proteales</taxon>
        <taxon>Proteaceae</taxon>
        <taxon>Protea</taxon>
    </lineage>
</organism>
<dbReference type="PROSITE" id="PS50102">
    <property type="entry name" value="RRM"/>
    <property type="match status" value="1"/>
</dbReference>
<dbReference type="SMART" id="SM00439">
    <property type="entry name" value="BAH"/>
    <property type="match status" value="1"/>
</dbReference>
<keyword evidence="6" id="KW-1185">Reference proteome</keyword>
<feature type="compositionally biased region" description="Basic and acidic residues" evidence="2">
    <location>
        <begin position="327"/>
        <end position="351"/>
    </location>
</feature>
<evidence type="ECO:0000259" key="3">
    <source>
        <dbReference type="PROSITE" id="PS50102"/>
    </source>
</evidence>
<dbReference type="FunFam" id="2.30.30.490:FF:000017">
    <property type="entry name" value="Bromo-adjacent homology (BAH) domain-containing protein"/>
    <property type="match status" value="1"/>
</dbReference>
<proteinExistence type="predicted"/>
<evidence type="ECO:0000256" key="1">
    <source>
        <dbReference type="PROSITE-ProRule" id="PRU00176"/>
    </source>
</evidence>
<evidence type="ECO:0000313" key="6">
    <source>
        <dbReference type="Proteomes" id="UP001141806"/>
    </source>
</evidence>
<dbReference type="Proteomes" id="UP001141806">
    <property type="component" value="Unassembled WGS sequence"/>
</dbReference>
<dbReference type="OrthoDB" id="1896853at2759"/>
<dbReference type="GO" id="GO:0003723">
    <property type="term" value="F:RNA binding"/>
    <property type="evidence" value="ECO:0007669"/>
    <property type="project" value="UniProtKB-UniRule"/>
</dbReference>
<evidence type="ECO:0000256" key="2">
    <source>
        <dbReference type="SAM" id="MobiDB-lite"/>
    </source>
</evidence>
<feature type="domain" description="BAH" evidence="4">
    <location>
        <begin position="43"/>
        <end position="176"/>
    </location>
</feature>
<dbReference type="Gene3D" id="2.30.30.490">
    <property type="match status" value="1"/>
</dbReference>
<comment type="caution">
    <text evidence="5">The sequence shown here is derived from an EMBL/GenBank/DDBJ whole genome shotgun (WGS) entry which is preliminary data.</text>
</comment>
<reference evidence="5" key="1">
    <citation type="journal article" date="2023" name="Plant J.">
        <title>The genome of the king protea, Protea cynaroides.</title>
        <authorList>
            <person name="Chang J."/>
            <person name="Duong T.A."/>
            <person name="Schoeman C."/>
            <person name="Ma X."/>
            <person name="Roodt D."/>
            <person name="Barker N."/>
            <person name="Li Z."/>
            <person name="Van de Peer Y."/>
            <person name="Mizrachi E."/>
        </authorList>
    </citation>
    <scope>NUCLEOTIDE SEQUENCE</scope>
    <source>
        <tissue evidence="5">Young leaves</tissue>
    </source>
</reference>
<evidence type="ECO:0008006" key="7">
    <source>
        <dbReference type="Google" id="ProtNLM"/>
    </source>
</evidence>
<dbReference type="PANTHER" id="PTHR47073:SF2">
    <property type="entry name" value="PROTEIN ANTI-SILENCING 1"/>
    <property type="match status" value="1"/>
</dbReference>
<evidence type="ECO:0000313" key="5">
    <source>
        <dbReference type="EMBL" id="KAJ4976616.1"/>
    </source>
</evidence>
<dbReference type="GO" id="GO:0003682">
    <property type="term" value="F:chromatin binding"/>
    <property type="evidence" value="ECO:0007669"/>
    <property type="project" value="InterPro"/>
</dbReference>
<name>A0A9Q0KTW2_9MAGN</name>
<dbReference type="AlphaFoldDB" id="A0A9Q0KTW2"/>
<dbReference type="EMBL" id="JAMYWD010000003">
    <property type="protein sequence ID" value="KAJ4976616.1"/>
    <property type="molecule type" value="Genomic_DNA"/>
</dbReference>
<gene>
    <name evidence="5" type="ORF">NE237_001722</name>
</gene>
<dbReference type="InterPro" id="IPR043151">
    <property type="entry name" value="BAH_sf"/>
</dbReference>
<accession>A0A9Q0KTW2</accession>
<feature type="compositionally biased region" description="Basic and acidic residues" evidence="2">
    <location>
        <begin position="272"/>
        <end position="297"/>
    </location>
</feature>